<feature type="non-terminal residue" evidence="1">
    <location>
        <position position="40"/>
    </location>
</feature>
<evidence type="ECO:0000313" key="2">
    <source>
        <dbReference type="Proteomes" id="UP000863577"/>
    </source>
</evidence>
<reference evidence="1" key="1">
    <citation type="journal article" date="2018" name="Genome Biol.">
        <title>SKESA: strategic k-mer extension for scrupulous assemblies.</title>
        <authorList>
            <person name="Souvorov A."/>
            <person name="Agarwala R."/>
            <person name="Lipman D.J."/>
        </authorList>
    </citation>
    <scope>NUCLEOTIDE SEQUENCE</scope>
    <source>
        <strain evidence="1">CL18-200174</strain>
    </source>
</reference>
<evidence type="ECO:0000313" key="1">
    <source>
        <dbReference type="EMBL" id="HAU2398098.1"/>
    </source>
</evidence>
<organism evidence="1 2">
    <name type="scientific">Legionella pneumophila</name>
    <dbReference type="NCBI Taxonomy" id="446"/>
    <lineage>
        <taxon>Bacteria</taxon>
        <taxon>Pseudomonadati</taxon>
        <taxon>Pseudomonadota</taxon>
        <taxon>Gammaproteobacteria</taxon>
        <taxon>Legionellales</taxon>
        <taxon>Legionellaceae</taxon>
        <taxon>Legionella</taxon>
    </lineage>
</organism>
<sequence>MIRILLLLSVALNVHSMNVIPLTLSQSDTSLKLNLSSPIG</sequence>
<dbReference type="AlphaFoldDB" id="A0AAN5TCB0"/>
<proteinExistence type="predicted"/>
<name>A0AAN5TCB0_LEGPN</name>
<dbReference type="Proteomes" id="UP000863577">
    <property type="component" value="Unassembled WGS sequence"/>
</dbReference>
<gene>
    <name evidence="1" type="ORF">JBK99_17540</name>
</gene>
<reference evidence="1" key="2">
    <citation type="submission" date="2019-09" db="EMBL/GenBank/DDBJ databases">
        <authorList>
            <consortium name="NCBI Pathogen Detection Project"/>
        </authorList>
    </citation>
    <scope>NUCLEOTIDE SEQUENCE</scope>
    <source>
        <strain evidence="1">CL18-200174</strain>
    </source>
</reference>
<comment type="caution">
    <text evidence="1">The sequence shown here is derived from an EMBL/GenBank/DDBJ whole genome shotgun (WGS) entry which is preliminary data.</text>
</comment>
<dbReference type="EMBL" id="DACWOD010000047">
    <property type="protein sequence ID" value="HAU2398098.1"/>
    <property type="molecule type" value="Genomic_DNA"/>
</dbReference>
<accession>A0AAN5TCB0</accession>
<protein>
    <submittedName>
        <fullName evidence="1">Integrating conjugative element protein</fullName>
    </submittedName>
</protein>